<dbReference type="EMBL" id="MBEV02000021">
    <property type="protein sequence ID" value="MUP07900.1"/>
    <property type="molecule type" value="Genomic_DNA"/>
</dbReference>
<sequence>MVYPVVIPPFDILQTKMDNYKLSEFKEWFLRSISIRIKVLEDACKADILEWRADFEPESLITLASWAAEKIEIKRIDERKIDEIKKNMKFPGNFNEYELTYESRSLAFDIGLYLAETLRRRSNILQWTQIKKKNEHPEHGLVVLSGFVKNVKLNSTAVGEVLALRMQRNKSDVLLIKKAFDYWVNLIP</sequence>
<gene>
    <name evidence="1" type="ORF">BBI04_024280</name>
</gene>
<comment type="caution">
    <text evidence="1">The sequence shown here is derived from an EMBL/GenBank/DDBJ whole genome shotgun (WGS) entry which is preliminary data.</text>
</comment>
<accession>A0ABD6GF12</accession>
<reference evidence="1 2" key="1">
    <citation type="submission" date="2019-11" db="EMBL/GenBank/DDBJ databases">
        <title>Whole-genome sequencing of Allorhizobium vitis.</title>
        <authorList>
            <person name="Gan H.M."/>
            <person name="Savka M.A."/>
        </authorList>
    </citation>
    <scope>NUCLEOTIDE SEQUENCE [LARGE SCALE GENOMIC DNA]</scope>
    <source>
        <strain evidence="1 2">AB4</strain>
    </source>
</reference>
<dbReference type="AlphaFoldDB" id="A0ABD6GF12"/>
<dbReference type="RefSeq" id="WP_139190335.1">
    <property type="nucleotide sequence ID" value="NZ_CP118259.1"/>
</dbReference>
<dbReference type="Proteomes" id="UP000175993">
    <property type="component" value="Unassembled WGS sequence"/>
</dbReference>
<protein>
    <recommendedName>
        <fullName evidence="3">DUF2313 domain-containing protein</fullName>
    </recommendedName>
</protein>
<evidence type="ECO:0000313" key="1">
    <source>
        <dbReference type="EMBL" id="MUP07900.1"/>
    </source>
</evidence>
<evidence type="ECO:0000313" key="2">
    <source>
        <dbReference type="Proteomes" id="UP000175993"/>
    </source>
</evidence>
<proteinExistence type="predicted"/>
<organism evidence="1 2">
    <name type="scientific">Agrobacterium vitis</name>
    <name type="common">Rhizobium vitis</name>
    <dbReference type="NCBI Taxonomy" id="373"/>
    <lineage>
        <taxon>Bacteria</taxon>
        <taxon>Pseudomonadati</taxon>
        <taxon>Pseudomonadota</taxon>
        <taxon>Alphaproteobacteria</taxon>
        <taxon>Hyphomicrobiales</taxon>
        <taxon>Rhizobiaceae</taxon>
        <taxon>Rhizobium/Agrobacterium group</taxon>
        <taxon>Agrobacterium</taxon>
    </lineage>
</organism>
<evidence type="ECO:0008006" key="3">
    <source>
        <dbReference type="Google" id="ProtNLM"/>
    </source>
</evidence>
<name>A0ABD6GF12_AGRVI</name>